<keyword evidence="8" id="KW-0560">Oxidoreductase</keyword>
<dbReference type="CDD" id="cd00051">
    <property type="entry name" value="EFh"/>
    <property type="match status" value="1"/>
</dbReference>
<dbReference type="GO" id="GO:0006099">
    <property type="term" value="P:tricarboxylic acid cycle"/>
    <property type="evidence" value="ECO:0007669"/>
    <property type="project" value="UniProtKB-KW"/>
</dbReference>
<dbReference type="PANTHER" id="PTHR36999:SF1">
    <property type="entry name" value="ISOCITRATE DEHYDROGENASE (NADP(+))"/>
    <property type="match status" value="1"/>
</dbReference>
<evidence type="ECO:0000259" key="9">
    <source>
        <dbReference type="PROSITE" id="PS50222"/>
    </source>
</evidence>
<evidence type="ECO:0000256" key="2">
    <source>
        <dbReference type="ARBA" id="ARBA00022435"/>
    </source>
</evidence>
<keyword evidence="5" id="KW-0106">Calcium</keyword>
<dbReference type="NCBIfam" id="TIGR00178">
    <property type="entry name" value="monomer_idh"/>
    <property type="match status" value="1"/>
</dbReference>
<evidence type="ECO:0000256" key="6">
    <source>
        <dbReference type="ARBA" id="ARBA00022842"/>
    </source>
</evidence>
<feature type="domain" description="EF-hand" evidence="9">
    <location>
        <begin position="61"/>
        <end position="96"/>
    </location>
</feature>
<comment type="caution">
    <text evidence="10">The sequence shown here is derived from an EMBL/GenBank/DDBJ whole genome shotgun (WGS) entry which is preliminary data.</text>
</comment>
<evidence type="ECO:0000256" key="7">
    <source>
        <dbReference type="ARBA" id="ARBA00022857"/>
    </source>
</evidence>
<dbReference type="PANTHER" id="PTHR36999">
    <property type="entry name" value="ISOCITRATE DEHYDROGENASE [NADP]"/>
    <property type="match status" value="1"/>
</dbReference>
<evidence type="ECO:0000313" key="11">
    <source>
        <dbReference type="Proteomes" id="UP000626109"/>
    </source>
</evidence>
<keyword evidence="2" id="KW-0329">Glyoxylate bypass</keyword>
<keyword evidence="4" id="KW-0479">Metal-binding</keyword>
<dbReference type="Pfam" id="PF03971">
    <property type="entry name" value="IDH"/>
    <property type="match status" value="1"/>
</dbReference>
<accession>A0A813LR70</accession>
<evidence type="ECO:0000256" key="4">
    <source>
        <dbReference type="ARBA" id="ARBA00022723"/>
    </source>
</evidence>
<dbReference type="GO" id="GO:0005509">
    <property type="term" value="F:calcium ion binding"/>
    <property type="evidence" value="ECO:0007669"/>
    <property type="project" value="InterPro"/>
</dbReference>
<evidence type="ECO:0000256" key="1">
    <source>
        <dbReference type="ARBA" id="ARBA00001946"/>
    </source>
</evidence>
<dbReference type="PROSITE" id="PS00018">
    <property type="entry name" value="EF_HAND_1"/>
    <property type="match status" value="2"/>
</dbReference>
<dbReference type="Pfam" id="PF13499">
    <property type="entry name" value="EF-hand_7"/>
    <property type="match status" value="1"/>
</dbReference>
<protein>
    <recommendedName>
        <fullName evidence="9">EF-hand domain-containing protein</fullName>
    </recommendedName>
</protein>
<dbReference type="InterPro" id="IPR018247">
    <property type="entry name" value="EF_Hand_1_Ca_BS"/>
</dbReference>
<feature type="domain" description="EF-hand" evidence="9">
    <location>
        <begin position="97"/>
        <end position="132"/>
    </location>
</feature>
<dbReference type="SUPFAM" id="SSF47473">
    <property type="entry name" value="EF-hand"/>
    <property type="match status" value="1"/>
</dbReference>
<dbReference type="SMART" id="SM00054">
    <property type="entry name" value="EFh"/>
    <property type="match status" value="2"/>
</dbReference>
<evidence type="ECO:0000313" key="10">
    <source>
        <dbReference type="EMBL" id="CAE8737517.1"/>
    </source>
</evidence>
<dbReference type="InterPro" id="IPR004436">
    <property type="entry name" value="Isocitrate_DH_NADP_mono"/>
</dbReference>
<name>A0A813LR70_POLGL</name>
<dbReference type="EMBL" id="CAJNNW010036783">
    <property type="protein sequence ID" value="CAE8737517.1"/>
    <property type="molecule type" value="Genomic_DNA"/>
</dbReference>
<sequence length="924" mass="101077">MRRCLVQKRVAWCPRGLQPAARILGAPPGNWQLRCFAGEAPLSVNAELERVMEVRAERVRRELSILAEAFQRYDGDRSGALDKAEFVQALTDLNLPAGEFDIAALFNRLDADKSGTIELGEWLERLPRGTRLVIVERFEDEASSASVNAHRAVRLTVPSGKMIYTYTDEAPMLATYSLLPIIRAFTKSSKVTIQTRDISVAGRILASFPEHLTDKQQQADCLADLGNLAKTPVANIVKLPNVSASIPQLEAAISELQSQGFKVPSFPREPVTEEEKAVKARYSKVLGSAVNPVLREGNSDRRVAAPVKAYARAHPHRLKAWSSDSKTHVAHMTEGDFYGSEKSACMQKATSVRVELRHAVGGGTQVLKSRTALLTGEVIDAAVLSVASLRDFYEREMLDCKKHDVLFSLHLKATMMKISDPIMFGHAVTVYFRDAFQKHAALFQEIGVVPDNGLADVLAKVQFLSDAKKRDEVLADLSACYSERPSLAMVDSDNGITNLHVPSDVIIDASMPPMIRDGGKMWNKEDKLQDTKALVPDRCYAGIFQATVEDCQTNGAFNVTTMGNVANVGLMAQKAEEYGSHDKTFKMARSGTVRVVDIDSGDCFFEHEVAEGDIWRMCQTKDSPIQDWVRLAVSRARATGSPATFWLDEARAHDAVMIGKVRQYLQDHDTSNLDISILPPVEAMKATLARVRQGLDSISVTGNVLRDYLTDLFPILELGTSAKMLSVVPLLAGGGLYETGAGGSAPKHVQQFVKESHLRWDSLGEFLALAVSLQDLGSKTGNPRALILADTLNAAIGTLLENDKSPKRKVGQLDNRGSHYYLATYWAEALASQTSSGKLAAEFTQVAASLKQKEESIVQELMSAAGKPADLGGYYRPDVQKTESAMRPSTTFNRIIDSLGQAGNRVEVMGEAERRAVSSISAPI</sequence>
<evidence type="ECO:0000256" key="3">
    <source>
        <dbReference type="ARBA" id="ARBA00022532"/>
    </source>
</evidence>
<evidence type="ECO:0000256" key="8">
    <source>
        <dbReference type="ARBA" id="ARBA00023002"/>
    </source>
</evidence>
<dbReference type="GO" id="GO:0006097">
    <property type="term" value="P:glyoxylate cycle"/>
    <property type="evidence" value="ECO:0007669"/>
    <property type="project" value="UniProtKB-KW"/>
</dbReference>
<keyword evidence="6" id="KW-0460">Magnesium</keyword>
<keyword evidence="3" id="KW-0816">Tricarboxylic acid cycle</keyword>
<gene>
    <name evidence="10" type="ORF">PGLA2088_LOCUS48805</name>
</gene>
<dbReference type="PROSITE" id="PS50222">
    <property type="entry name" value="EF_HAND_2"/>
    <property type="match status" value="2"/>
</dbReference>
<organism evidence="10 11">
    <name type="scientific">Polarella glacialis</name>
    <name type="common">Dinoflagellate</name>
    <dbReference type="NCBI Taxonomy" id="89957"/>
    <lineage>
        <taxon>Eukaryota</taxon>
        <taxon>Sar</taxon>
        <taxon>Alveolata</taxon>
        <taxon>Dinophyceae</taxon>
        <taxon>Suessiales</taxon>
        <taxon>Suessiaceae</taxon>
        <taxon>Polarella</taxon>
    </lineage>
</organism>
<proteinExistence type="predicted"/>
<dbReference type="InterPro" id="IPR002048">
    <property type="entry name" value="EF_hand_dom"/>
</dbReference>
<reference evidence="10" key="1">
    <citation type="submission" date="2021-02" db="EMBL/GenBank/DDBJ databases">
        <authorList>
            <person name="Dougan E. K."/>
            <person name="Rhodes N."/>
            <person name="Thang M."/>
            <person name="Chan C."/>
        </authorList>
    </citation>
    <scope>NUCLEOTIDE SEQUENCE</scope>
</reference>
<keyword evidence="7" id="KW-0521">NADP</keyword>
<evidence type="ECO:0000256" key="5">
    <source>
        <dbReference type="ARBA" id="ARBA00022837"/>
    </source>
</evidence>
<dbReference type="InterPro" id="IPR011992">
    <property type="entry name" value="EF-hand-dom_pair"/>
</dbReference>
<comment type="cofactor">
    <cofactor evidence="1">
        <name>Mg(2+)</name>
        <dbReference type="ChEBI" id="CHEBI:18420"/>
    </cofactor>
</comment>
<dbReference type="AlphaFoldDB" id="A0A813LR70"/>
<dbReference type="SUPFAM" id="SSF53659">
    <property type="entry name" value="Isocitrate/Isopropylmalate dehydrogenase-like"/>
    <property type="match status" value="1"/>
</dbReference>
<dbReference type="GO" id="GO:0004450">
    <property type="term" value="F:isocitrate dehydrogenase (NADP+) activity"/>
    <property type="evidence" value="ECO:0007669"/>
    <property type="project" value="InterPro"/>
</dbReference>
<dbReference type="Gene3D" id="1.10.238.10">
    <property type="entry name" value="EF-hand"/>
    <property type="match status" value="1"/>
</dbReference>
<dbReference type="Proteomes" id="UP000626109">
    <property type="component" value="Unassembled WGS sequence"/>
</dbReference>